<dbReference type="Proteomes" id="UP000003860">
    <property type="component" value="Unassembled WGS sequence"/>
</dbReference>
<organism evidence="2 3">
    <name type="scientific">Ruminiclostridium papyrosolvens DSM 2782</name>
    <dbReference type="NCBI Taxonomy" id="588581"/>
    <lineage>
        <taxon>Bacteria</taxon>
        <taxon>Bacillati</taxon>
        <taxon>Bacillota</taxon>
        <taxon>Clostridia</taxon>
        <taxon>Eubacteriales</taxon>
        <taxon>Oscillospiraceae</taxon>
        <taxon>Ruminiclostridium</taxon>
    </lineage>
</organism>
<dbReference type="Pfam" id="PF12867">
    <property type="entry name" value="DinB_2"/>
    <property type="match status" value="1"/>
</dbReference>
<dbReference type="eggNOG" id="ENOG502ZC3V">
    <property type="taxonomic scope" value="Bacteria"/>
</dbReference>
<dbReference type="STRING" id="588581.Cpap_2460"/>
<name>F1TBA4_9FIRM</name>
<dbReference type="SUPFAM" id="SSF109854">
    <property type="entry name" value="DinB/YfiT-like putative metalloenzymes"/>
    <property type="match status" value="1"/>
</dbReference>
<dbReference type="RefSeq" id="WP_004618399.1">
    <property type="nucleotide sequence ID" value="NZ_ACXX02000004.1"/>
</dbReference>
<sequence>MDKKAWGLQQNLLRSIILKSDKFDEAIELCLNQHEMVHSSEVSQRNITTFEDELWQGLDEATFRAMSASDNCTIAWSIWHSTRIEDITMNILVADAAQVISNGKWTQKMNNVTCDTGNAMTPEEIVHFSNNINMNELRKYRIAVGKRTREIIKDFKPEDLKRKIEKNRLKRVIDEGAVLDVDGANWLIDFWGRKNTAGILLMPVTRHHMVHLNESLRIKKAVGRHI</sequence>
<dbReference type="OrthoDB" id="9778466at2"/>
<evidence type="ECO:0000313" key="3">
    <source>
        <dbReference type="Proteomes" id="UP000003860"/>
    </source>
</evidence>
<evidence type="ECO:0000313" key="2">
    <source>
        <dbReference type="EMBL" id="EGD48308.1"/>
    </source>
</evidence>
<reference evidence="2" key="2">
    <citation type="submission" date="2011-01" db="EMBL/GenBank/DDBJ databases">
        <title>The Non-contiguous Finished genome of Clostridium papyrosolvens.</title>
        <authorList>
            <person name="Lucas S."/>
            <person name="Copeland A."/>
            <person name="Lapidus A."/>
            <person name="Cheng J.-F."/>
            <person name="Goodwin L."/>
            <person name="Pitluck S."/>
            <person name="Misra M."/>
            <person name="Chertkov O."/>
            <person name="Detter J.C."/>
            <person name="Han C."/>
            <person name="Tapia R."/>
            <person name="Land M."/>
            <person name="Hauser L."/>
            <person name="Kyrpides N."/>
            <person name="Ivanova N."/>
            <person name="Pagani I."/>
            <person name="Mouttaki H."/>
            <person name="He Z."/>
            <person name="Zhou J."/>
            <person name="Hemme C.L."/>
            <person name="Woyke T."/>
        </authorList>
    </citation>
    <scope>NUCLEOTIDE SEQUENCE [LARGE SCALE GENOMIC DNA]</scope>
    <source>
        <strain evidence="2">DSM 2782</strain>
    </source>
</reference>
<dbReference type="InterPro" id="IPR024775">
    <property type="entry name" value="DinB-like"/>
</dbReference>
<reference evidence="2" key="1">
    <citation type="submission" date="2009-07" db="EMBL/GenBank/DDBJ databases">
        <authorList>
            <consortium name="US DOE Joint Genome Institute (JGI-PGF)"/>
            <person name="Lucas S."/>
            <person name="Copeland A."/>
            <person name="Lapidus A."/>
            <person name="Glavina del Rio T."/>
            <person name="Tice H."/>
            <person name="Bruce D."/>
            <person name="Goodwin L."/>
            <person name="Pitluck S."/>
            <person name="Larimer F."/>
            <person name="Land M.L."/>
            <person name="Mouttaki H."/>
            <person name="He Z."/>
            <person name="Zhou J."/>
            <person name="Hemme C.L."/>
        </authorList>
    </citation>
    <scope>NUCLEOTIDE SEQUENCE</scope>
    <source>
        <strain evidence="2">DSM 2782</strain>
    </source>
</reference>
<dbReference type="InterPro" id="IPR034660">
    <property type="entry name" value="DinB/YfiT-like"/>
</dbReference>
<dbReference type="EMBL" id="ACXX02000004">
    <property type="protein sequence ID" value="EGD48308.1"/>
    <property type="molecule type" value="Genomic_DNA"/>
</dbReference>
<dbReference type="AlphaFoldDB" id="F1TBA4"/>
<protein>
    <recommendedName>
        <fullName evidence="1">DinB-like domain-containing protein</fullName>
    </recommendedName>
</protein>
<proteinExistence type="predicted"/>
<gene>
    <name evidence="2" type="ORF">Cpap_2460</name>
</gene>
<evidence type="ECO:0000259" key="1">
    <source>
        <dbReference type="Pfam" id="PF12867"/>
    </source>
</evidence>
<dbReference type="Gene3D" id="1.20.120.450">
    <property type="entry name" value="dinb family like domain"/>
    <property type="match status" value="1"/>
</dbReference>
<feature type="domain" description="DinB-like" evidence="1">
    <location>
        <begin position="53"/>
        <end position="167"/>
    </location>
</feature>
<comment type="caution">
    <text evidence="2">The sequence shown here is derived from an EMBL/GenBank/DDBJ whole genome shotgun (WGS) entry which is preliminary data.</text>
</comment>
<accession>F1TBA4</accession>
<keyword evidence="3" id="KW-1185">Reference proteome</keyword>